<dbReference type="RefSeq" id="WP_089837378.1">
    <property type="nucleotide sequence ID" value="NZ_FOZL01000001.1"/>
</dbReference>
<organism evidence="2 3">
    <name type="scientific">Granulicella pectinivorans</name>
    <dbReference type="NCBI Taxonomy" id="474950"/>
    <lineage>
        <taxon>Bacteria</taxon>
        <taxon>Pseudomonadati</taxon>
        <taxon>Acidobacteriota</taxon>
        <taxon>Terriglobia</taxon>
        <taxon>Terriglobales</taxon>
        <taxon>Acidobacteriaceae</taxon>
        <taxon>Granulicella</taxon>
    </lineage>
</organism>
<dbReference type="Proteomes" id="UP000199024">
    <property type="component" value="Unassembled WGS sequence"/>
</dbReference>
<evidence type="ECO:0000256" key="1">
    <source>
        <dbReference type="SAM" id="MobiDB-lite"/>
    </source>
</evidence>
<evidence type="ECO:0000313" key="3">
    <source>
        <dbReference type="Proteomes" id="UP000199024"/>
    </source>
</evidence>
<gene>
    <name evidence="2" type="ORF">SAMN05421771_1122</name>
</gene>
<dbReference type="EMBL" id="FOZL01000001">
    <property type="protein sequence ID" value="SFS05753.1"/>
    <property type="molecule type" value="Genomic_DNA"/>
</dbReference>
<accession>A0A1I6LQP7</accession>
<dbReference type="STRING" id="474950.SAMN05421771_1122"/>
<proteinExistence type="predicted"/>
<name>A0A1I6LQP7_9BACT</name>
<feature type="region of interest" description="Disordered" evidence="1">
    <location>
        <begin position="59"/>
        <end position="85"/>
    </location>
</feature>
<dbReference type="OrthoDB" id="122173at2"/>
<sequence>MAVPSEVARVEAALKNKGARELEWARWYCAMRQSVPSARPPDVKYWRAMAERVEEVLAPPPPPKVYPTKKKKADRGLGGVIPESK</sequence>
<keyword evidence="3" id="KW-1185">Reference proteome</keyword>
<reference evidence="2 3" key="1">
    <citation type="submission" date="2016-10" db="EMBL/GenBank/DDBJ databases">
        <authorList>
            <person name="de Groot N.N."/>
        </authorList>
    </citation>
    <scope>NUCLEOTIDE SEQUENCE [LARGE SCALE GENOMIC DNA]</scope>
    <source>
        <strain evidence="2 3">DSM 21001</strain>
    </source>
</reference>
<dbReference type="AlphaFoldDB" id="A0A1I6LQP7"/>
<protein>
    <submittedName>
        <fullName evidence="2">Uncharacterized protein</fullName>
    </submittedName>
</protein>
<evidence type="ECO:0000313" key="2">
    <source>
        <dbReference type="EMBL" id="SFS05753.1"/>
    </source>
</evidence>